<name>A0A9P1DRW1_9DINO</name>
<evidence type="ECO:0000313" key="1">
    <source>
        <dbReference type="EMBL" id="CAI4015562.1"/>
    </source>
</evidence>
<evidence type="ECO:0000313" key="2">
    <source>
        <dbReference type="EMBL" id="CAL4802874.1"/>
    </source>
</evidence>
<gene>
    <name evidence="1" type="ORF">C1SCF055_LOCUS40384</name>
</gene>
<dbReference type="EMBL" id="CAMXCT010006536">
    <property type="protein sequence ID" value="CAI4015562.1"/>
    <property type="molecule type" value="Genomic_DNA"/>
</dbReference>
<reference evidence="2 3" key="2">
    <citation type="submission" date="2024-05" db="EMBL/GenBank/DDBJ databases">
        <authorList>
            <person name="Chen Y."/>
            <person name="Shah S."/>
            <person name="Dougan E. K."/>
            <person name="Thang M."/>
            <person name="Chan C."/>
        </authorList>
    </citation>
    <scope>NUCLEOTIDE SEQUENCE [LARGE SCALE GENOMIC DNA]</scope>
</reference>
<feature type="non-terminal residue" evidence="1">
    <location>
        <position position="51"/>
    </location>
</feature>
<organism evidence="1">
    <name type="scientific">Cladocopium goreaui</name>
    <dbReference type="NCBI Taxonomy" id="2562237"/>
    <lineage>
        <taxon>Eukaryota</taxon>
        <taxon>Sar</taxon>
        <taxon>Alveolata</taxon>
        <taxon>Dinophyceae</taxon>
        <taxon>Suessiales</taxon>
        <taxon>Symbiodiniaceae</taxon>
        <taxon>Cladocopium</taxon>
    </lineage>
</organism>
<accession>A0A9P1DRW1</accession>
<reference evidence="1" key="1">
    <citation type="submission" date="2022-10" db="EMBL/GenBank/DDBJ databases">
        <authorList>
            <person name="Chen Y."/>
            <person name="Dougan E. K."/>
            <person name="Chan C."/>
            <person name="Rhodes N."/>
            <person name="Thang M."/>
        </authorList>
    </citation>
    <scope>NUCLEOTIDE SEQUENCE</scope>
</reference>
<dbReference type="Proteomes" id="UP001152797">
    <property type="component" value="Unassembled WGS sequence"/>
</dbReference>
<dbReference type="AlphaFoldDB" id="A0A9P1DRW1"/>
<proteinExistence type="predicted"/>
<sequence length="51" mass="5182">GSPLAEQRRSGVVFDSFAGIESTRPAGSEFTDIAGVGSPCQGLSRLSVVNA</sequence>
<keyword evidence="3" id="KW-1185">Reference proteome</keyword>
<evidence type="ECO:0000313" key="3">
    <source>
        <dbReference type="Proteomes" id="UP001152797"/>
    </source>
</evidence>
<feature type="non-terminal residue" evidence="1">
    <location>
        <position position="1"/>
    </location>
</feature>
<dbReference type="EMBL" id="CAMXCT020006536">
    <property type="protein sequence ID" value="CAL1168937.1"/>
    <property type="molecule type" value="Genomic_DNA"/>
</dbReference>
<protein>
    <submittedName>
        <fullName evidence="1">Uncharacterized protein</fullName>
    </submittedName>
</protein>
<dbReference type="EMBL" id="CAMXCT030006536">
    <property type="protein sequence ID" value="CAL4802874.1"/>
    <property type="molecule type" value="Genomic_DNA"/>
</dbReference>
<comment type="caution">
    <text evidence="1">The sequence shown here is derived from an EMBL/GenBank/DDBJ whole genome shotgun (WGS) entry which is preliminary data.</text>
</comment>